<dbReference type="EMBL" id="LCHN01000040">
    <property type="protein sequence ID" value="KKT34396.1"/>
    <property type="molecule type" value="Genomic_DNA"/>
</dbReference>
<reference evidence="1 2" key="1">
    <citation type="journal article" date="2015" name="Nature">
        <title>rRNA introns, odd ribosomes, and small enigmatic genomes across a large radiation of phyla.</title>
        <authorList>
            <person name="Brown C.T."/>
            <person name="Hug L.A."/>
            <person name="Thomas B.C."/>
            <person name="Sharon I."/>
            <person name="Castelle C.J."/>
            <person name="Singh A."/>
            <person name="Wilkins M.J."/>
            <person name="Williams K.H."/>
            <person name="Banfield J.F."/>
        </authorList>
    </citation>
    <scope>NUCLEOTIDE SEQUENCE [LARGE SCALE GENOMIC DNA]</scope>
</reference>
<dbReference type="Proteomes" id="UP000034069">
    <property type="component" value="Unassembled WGS sequence"/>
</dbReference>
<comment type="caution">
    <text evidence="1">The sequence shown here is derived from an EMBL/GenBank/DDBJ whole genome shotgun (WGS) entry which is preliminary data.</text>
</comment>
<evidence type="ECO:0000313" key="1">
    <source>
        <dbReference type="EMBL" id="KKT34396.1"/>
    </source>
</evidence>
<sequence length="233" mass="26246">MKQRIILASFLGCFALGLTVNVPEIPASLLSPAVFIPHVFETKSEEVVLAQREFSMEYRYPVESVSQVFKDNILLNIAYLDGRVKSASDIKWEEIDQPFTSKFTLKPGEAFAYHDQVYPEYEEKVVVTTNSRFNKQDGYKTDGYLYGDGVCQLASLISWVAKDANLEVKSPTNHDFAAIPEVPKAQGVSIYYDPFDKAHSVRSNLYITNNTDKDVSFIFEYKNGQLVVKAVTG</sequence>
<evidence type="ECO:0008006" key="3">
    <source>
        <dbReference type="Google" id="ProtNLM"/>
    </source>
</evidence>
<organism evidence="1 2">
    <name type="scientific">Candidatus Collierbacteria bacterium GW2011_GWA1_44_12</name>
    <dbReference type="NCBI Taxonomy" id="1618376"/>
    <lineage>
        <taxon>Bacteria</taxon>
        <taxon>Candidatus Collieribacteriota</taxon>
    </lineage>
</organism>
<dbReference type="InterPro" id="IPR007391">
    <property type="entry name" value="Vancomycin_resist_VanW"/>
</dbReference>
<dbReference type="Pfam" id="PF04294">
    <property type="entry name" value="VanW"/>
    <property type="match status" value="1"/>
</dbReference>
<proteinExistence type="predicted"/>
<gene>
    <name evidence="1" type="ORF">UW23_C0040G0003</name>
</gene>
<accession>A0A0G1GHH1</accession>
<evidence type="ECO:0000313" key="2">
    <source>
        <dbReference type="Proteomes" id="UP000034069"/>
    </source>
</evidence>
<protein>
    <recommendedName>
        <fullName evidence="3">VanW family protein</fullName>
    </recommendedName>
</protein>
<dbReference type="AlphaFoldDB" id="A0A0G1GHH1"/>
<name>A0A0G1GHH1_9BACT</name>